<evidence type="ECO:0000313" key="1">
    <source>
        <dbReference type="EMBL" id="GBP47929.1"/>
    </source>
</evidence>
<organism evidence="1 2">
    <name type="scientific">Eumeta variegata</name>
    <name type="common">Bagworm moth</name>
    <name type="synonym">Eumeta japonica</name>
    <dbReference type="NCBI Taxonomy" id="151549"/>
    <lineage>
        <taxon>Eukaryota</taxon>
        <taxon>Metazoa</taxon>
        <taxon>Ecdysozoa</taxon>
        <taxon>Arthropoda</taxon>
        <taxon>Hexapoda</taxon>
        <taxon>Insecta</taxon>
        <taxon>Pterygota</taxon>
        <taxon>Neoptera</taxon>
        <taxon>Endopterygota</taxon>
        <taxon>Lepidoptera</taxon>
        <taxon>Glossata</taxon>
        <taxon>Ditrysia</taxon>
        <taxon>Tineoidea</taxon>
        <taxon>Psychidae</taxon>
        <taxon>Oiketicinae</taxon>
        <taxon>Eumeta</taxon>
    </lineage>
</organism>
<dbReference type="EMBL" id="BGZK01000513">
    <property type="protein sequence ID" value="GBP47929.1"/>
    <property type="molecule type" value="Genomic_DNA"/>
</dbReference>
<name>A0A4C1WBT6_EUMVA</name>
<reference evidence="1 2" key="1">
    <citation type="journal article" date="2019" name="Commun. Biol.">
        <title>The bagworm genome reveals a unique fibroin gene that provides high tensile strength.</title>
        <authorList>
            <person name="Kono N."/>
            <person name="Nakamura H."/>
            <person name="Ohtoshi R."/>
            <person name="Tomita M."/>
            <person name="Numata K."/>
            <person name="Arakawa K."/>
        </authorList>
    </citation>
    <scope>NUCLEOTIDE SEQUENCE [LARGE SCALE GENOMIC DNA]</scope>
</reference>
<comment type="caution">
    <text evidence="1">The sequence shown here is derived from an EMBL/GenBank/DDBJ whole genome shotgun (WGS) entry which is preliminary data.</text>
</comment>
<protein>
    <submittedName>
        <fullName evidence="1">Uncharacterized protein</fullName>
    </submittedName>
</protein>
<evidence type="ECO:0000313" key="2">
    <source>
        <dbReference type="Proteomes" id="UP000299102"/>
    </source>
</evidence>
<accession>A0A4C1WBT6</accession>
<keyword evidence="2" id="KW-1185">Reference proteome</keyword>
<sequence>MNALRSGMRNDLELERGLCRHECTRTPIQLDDITCELNFTEDRERPASGGGCREEVKEQRLTVCVTRGRQTVCYITLTRAFPTSTGGQISNLACGWIGLRCERADDKGMRDKRDKFESDVLARPDLCRL</sequence>
<dbReference type="Proteomes" id="UP000299102">
    <property type="component" value="Unassembled WGS sequence"/>
</dbReference>
<dbReference type="AlphaFoldDB" id="A0A4C1WBT6"/>
<proteinExistence type="predicted"/>
<gene>
    <name evidence="1" type="ORF">EVAR_31469_1</name>
</gene>